<evidence type="ECO:0000313" key="1">
    <source>
        <dbReference type="EMBL" id="OGM64630.1"/>
    </source>
</evidence>
<dbReference type="STRING" id="1802521.A2893_06410"/>
<sequence length="143" mass="16854">MKDMEPTHEILWWDAAKKIAESYEGAMFEARFESVLDSLIESGLISSWDKTKRRTQEDRMGVDYFIEIDGYYIPWQITSTPSEARKHRSWLKDRGGDLTDIPITYIRSKEHHMMRSVTSLEKEVLLKAEDYIKQKETQPTTFS</sequence>
<reference evidence="1 2" key="1">
    <citation type="journal article" date="2016" name="Nat. Commun.">
        <title>Thousands of microbial genomes shed light on interconnected biogeochemical processes in an aquifer system.</title>
        <authorList>
            <person name="Anantharaman K."/>
            <person name="Brown C.T."/>
            <person name="Hug L.A."/>
            <person name="Sharon I."/>
            <person name="Castelle C.J."/>
            <person name="Probst A.J."/>
            <person name="Thomas B.C."/>
            <person name="Singh A."/>
            <person name="Wilkins M.J."/>
            <person name="Karaoz U."/>
            <person name="Brodie E.L."/>
            <person name="Williams K.H."/>
            <person name="Hubbard S.S."/>
            <person name="Banfield J.F."/>
        </authorList>
    </citation>
    <scope>NUCLEOTIDE SEQUENCE [LARGE SCALE GENOMIC DNA]</scope>
</reference>
<evidence type="ECO:0008006" key="3">
    <source>
        <dbReference type="Google" id="ProtNLM"/>
    </source>
</evidence>
<gene>
    <name evidence="1" type="ORF">A2893_06410</name>
</gene>
<comment type="caution">
    <text evidence="1">The sequence shown here is derived from an EMBL/GenBank/DDBJ whole genome shotgun (WGS) entry which is preliminary data.</text>
</comment>
<protein>
    <recommendedName>
        <fullName evidence="3">DUF559 domain-containing protein</fullName>
    </recommendedName>
</protein>
<name>A0A1F8BKZ4_9BACT</name>
<proteinExistence type="predicted"/>
<dbReference type="AlphaFoldDB" id="A0A1F8BKZ4"/>
<accession>A0A1F8BKZ4</accession>
<dbReference type="Proteomes" id="UP000176725">
    <property type="component" value="Unassembled WGS sequence"/>
</dbReference>
<evidence type="ECO:0000313" key="2">
    <source>
        <dbReference type="Proteomes" id="UP000176725"/>
    </source>
</evidence>
<dbReference type="EMBL" id="MGHH01000008">
    <property type="protein sequence ID" value="OGM64630.1"/>
    <property type="molecule type" value="Genomic_DNA"/>
</dbReference>
<organism evidence="1 2">
    <name type="scientific">Candidatus Woesebacteria bacterium RIFCSPLOWO2_01_FULL_39_25</name>
    <dbReference type="NCBI Taxonomy" id="1802521"/>
    <lineage>
        <taxon>Bacteria</taxon>
        <taxon>Candidatus Woeseibacteriota</taxon>
    </lineage>
</organism>